<name>A0A839Q9B9_MYCIR</name>
<dbReference type="AlphaFoldDB" id="A0A839Q9B9"/>
<proteinExistence type="predicted"/>
<dbReference type="Gene3D" id="3.20.20.80">
    <property type="entry name" value="Glycosidases"/>
    <property type="match status" value="1"/>
</dbReference>
<accession>A0A839Q9B9</accession>
<sequence length="67" mass="7131">MSWTFWSWNPNLRGTGGILAGDWNTVNTNKLAHLEALQFDVDATSPGVPAQFVVSLAAPSSQTVTVG</sequence>
<dbReference type="EMBL" id="JACHVU010000010">
    <property type="protein sequence ID" value="MBB2992580.1"/>
    <property type="molecule type" value="Genomic_DNA"/>
</dbReference>
<comment type="caution">
    <text evidence="1">The sequence shown here is derived from an EMBL/GenBank/DDBJ whole genome shotgun (WGS) entry which is preliminary data.</text>
</comment>
<reference evidence="1 2" key="1">
    <citation type="submission" date="2020-08" db="EMBL/GenBank/DDBJ databases">
        <title>The Agave Microbiome: Exploring the role of microbial communities in plant adaptations to desert environments.</title>
        <authorList>
            <person name="Partida-Martinez L.P."/>
        </authorList>
    </citation>
    <scope>NUCLEOTIDE SEQUENCE [LARGE SCALE GENOMIC DNA]</scope>
    <source>
        <strain evidence="1 2">AT2.18</strain>
    </source>
</reference>
<dbReference type="RefSeq" id="WP_260156134.1">
    <property type="nucleotide sequence ID" value="NZ_JACHVU010000010.1"/>
</dbReference>
<evidence type="ECO:0000313" key="1">
    <source>
        <dbReference type="EMBL" id="MBB2992580.1"/>
    </source>
</evidence>
<dbReference type="Proteomes" id="UP000550501">
    <property type="component" value="Unassembled WGS sequence"/>
</dbReference>
<evidence type="ECO:0000313" key="2">
    <source>
        <dbReference type="Proteomes" id="UP000550501"/>
    </source>
</evidence>
<keyword evidence="2" id="KW-1185">Reference proteome</keyword>
<protein>
    <submittedName>
        <fullName evidence="1">Aryl-phospho-beta-D-glucosidase BglC (GH1 family)</fullName>
    </submittedName>
</protein>
<organism evidence="1 2">
    <name type="scientific">Mycolicibacterium iranicum</name>
    <name type="common">Mycobacterium iranicum</name>
    <dbReference type="NCBI Taxonomy" id="912594"/>
    <lineage>
        <taxon>Bacteria</taxon>
        <taxon>Bacillati</taxon>
        <taxon>Actinomycetota</taxon>
        <taxon>Actinomycetes</taxon>
        <taxon>Mycobacteriales</taxon>
        <taxon>Mycobacteriaceae</taxon>
        <taxon>Mycolicibacterium</taxon>
    </lineage>
</organism>
<gene>
    <name evidence="1" type="ORF">FHR72_004081</name>
</gene>